<keyword evidence="4 7" id="KW-0812">Transmembrane</keyword>
<sequence>MRKSATRHGTTIVSKLILLCDMLVVWGAAYAAAYWRFGDPSLHNSYATLVLATSLIMAGVSSAVYQSFRGGSWWAVFARAKLCWFAVSVLLMAWLVFSKSASDYSRLFIGTWMGIMLIGLLIERSSFMLVLRWLSKKGYRTRDVLLVGTGPMSAALSDRARLSAWSGYRISQIVNPHALEQVEDLADHYDFDEVWINLAAHDTELIPKVLHALRHSAADIRVVPDMLTYRIINHGITFIMGVPMLDISASSLGGINKIVKLVEDYILAMLILLLISPIMIAISIAVKATSPGPVFFKQRRHGWNGEEITVYKFRSMKVHQESDGHVSQATKGDSRITPLGAFLRRTSLDELPQFINVLQGRMSIVGPRPHAVEHNHHYKELIPRYMLRHKMKPGITGWAQVNGLRGETDTLDKMEARVDYDLHYLEHWSLFLDLKIVFFTIFKGFINKNAY</sequence>
<keyword evidence="6 7" id="KW-0472">Membrane</keyword>
<dbReference type="InterPro" id="IPR017473">
    <property type="entry name" value="Undecaprenyl-P_gluc_Ptfrase"/>
</dbReference>
<dbReference type="GO" id="GO:0016020">
    <property type="term" value="C:membrane"/>
    <property type="evidence" value="ECO:0007669"/>
    <property type="project" value="UniProtKB-SubCell"/>
</dbReference>
<dbReference type="GO" id="GO:0009242">
    <property type="term" value="P:colanic acid biosynthetic process"/>
    <property type="evidence" value="ECO:0007669"/>
    <property type="project" value="TreeGrafter"/>
</dbReference>
<evidence type="ECO:0000313" key="9">
    <source>
        <dbReference type="EMBL" id="XBL99375.1"/>
    </source>
</evidence>
<keyword evidence="3 9" id="KW-0808">Transferase</keyword>
<proteinExistence type="inferred from homology"/>
<evidence type="ECO:0000256" key="1">
    <source>
        <dbReference type="ARBA" id="ARBA00004141"/>
    </source>
</evidence>
<feature type="transmembrane region" description="Helical" evidence="7">
    <location>
        <begin position="45"/>
        <end position="65"/>
    </location>
</feature>
<dbReference type="PANTHER" id="PTHR30576">
    <property type="entry name" value="COLANIC BIOSYNTHESIS UDP-GLUCOSE LIPID CARRIER TRANSFERASE"/>
    <property type="match status" value="1"/>
</dbReference>
<gene>
    <name evidence="9" type="ORF">ABHF33_09865</name>
</gene>
<reference evidence="9" key="1">
    <citation type="submission" date="2024-05" db="EMBL/GenBank/DDBJ databases">
        <authorList>
            <person name="Yang L."/>
            <person name="Pan L."/>
        </authorList>
    </citation>
    <scope>NUCLEOTIDE SEQUENCE</scope>
    <source>
        <strain evidence="9">FCG-7</strain>
    </source>
</reference>
<dbReference type="EC" id="2.7.8.31" evidence="9"/>
<protein>
    <submittedName>
        <fullName evidence="9">Undecaprenyl-phosphate glucose phosphotransferase</fullName>
        <ecNumber evidence="9">2.7.8.31</ecNumber>
    </submittedName>
</protein>
<accession>A0AAU7F5G3</accession>
<evidence type="ECO:0000256" key="6">
    <source>
        <dbReference type="ARBA" id="ARBA00023136"/>
    </source>
</evidence>
<feature type="domain" description="Bacterial sugar transferase" evidence="8">
    <location>
        <begin position="260"/>
        <end position="443"/>
    </location>
</feature>
<dbReference type="KEGG" id="cmav:ABHF33_09865"/>
<dbReference type="Pfam" id="PF13727">
    <property type="entry name" value="CoA_binding_3"/>
    <property type="match status" value="1"/>
</dbReference>
<evidence type="ECO:0000256" key="3">
    <source>
        <dbReference type="ARBA" id="ARBA00022679"/>
    </source>
</evidence>
<dbReference type="InterPro" id="IPR003362">
    <property type="entry name" value="Bact_transf"/>
</dbReference>
<feature type="transmembrane region" description="Helical" evidence="7">
    <location>
        <begin position="265"/>
        <end position="286"/>
    </location>
</feature>
<feature type="transmembrane region" description="Helical" evidence="7">
    <location>
        <begin position="109"/>
        <end position="134"/>
    </location>
</feature>
<keyword evidence="5 7" id="KW-1133">Transmembrane helix</keyword>
<dbReference type="AlphaFoldDB" id="A0AAU7F5G3"/>
<name>A0AAU7F5G3_9NEIS</name>
<evidence type="ECO:0000256" key="7">
    <source>
        <dbReference type="SAM" id="Phobius"/>
    </source>
</evidence>
<dbReference type="RefSeq" id="WP_348943804.1">
    <property type="nucleotide sequence ID" value="NZ_CP157355.1"/>
</dbReference>
<evidence type="ECO:0000256" key="5">
    <source>
        <dbReference type="ARBA" id="ARBA00022989"/>
    </source>
</evidence>
<dbReference type="NCBIfam" id="TIGR03023">
    <property type="entry name" value="WcaJ_sugtrans"/>
    <property type="match status" value="1"/>
</dbReference>
<dbReference type="EMBL" id="CP157355">
    <property type="protein sequence ID" value="XBL99375.1"/>
    <property type="molecule type" value="Genomic_DNA"/>
</dbReference>
<evidence type="ECO:0000259" key="8">
    <source>
        <dbReference type="Pfam" id="PF02397"/>
    </source>
</evidence>
<dbReference type="NCBIfam" id="TIGR03025">
    <property type="entry name" value="EPS_sugtrans"/>
    <property type="match status" value="1"/>
</dbReference>
<organism evidence="9">
    <name type="scientific">Chitinibacter mangrovi</name>
    <dbReference type="NCBI Taxonomy" id="3153927"/>
    <lineage>
        <taxon>Bacteria</taxon>
        <taxon>Pseudomonadati</taxon>
        <taxon>Pseudomonadota</taxon>
        <taxon>Betaproteobacteria</taxon>
        <taxon>Neisseriales</taxon>
        <taxon>Chitinibacteraceae</taxon>
        <taxon>Chitinibacter</taxon>
    </lineage>
</organism>
<dbReference type="InterPro" id="IPR017475">
    <property type="entry name" value="EPS_sugar_tfrase"/>
</dbReference>
<evidence type="ECO:0000256" key="2">
    <source>
        <dbReference type="ARBA" id="ARBA00006464"/>
    </source>
</evidence>
<evidence type="ECO:0000256" key="4">
    <source>
        <dbReference type="ARBA" id="ARBA00022692"/>
    </source>
</evidence>
<comment type="subcellular location">
    <subcellularLocation>
        <location evidence="1">Membrane</location>
        <topology evidence="1">Multi-pass membrane protein</topology>
    </subcellularLocation>
</comment>
<dbReference type="PANTHER" id="PTHR30576:SF21">
    <property type="entry name" value="UDP-GLUCOSE:UNDECAPRENYL-PHOSPHATE GLUCOSE-1-PHOSPHATE TRANSFERASE"/>
    <property type="match status" value="1"/>
</dbReference>
<dbReference type="Pfam" id="PF02397">
    <property type="entry name" value="Bac_transf"/>
    <property type="match status" value="1"/>
</dbReference>
<feature type="transmembrane region" description="Helical" evidence="7">
    <location>
        <begin position="12"/>
        <end position="33"/>
    </location>
</feature>
<comment type="similarity">
    <text evidence="2">Belongs to the bacterial sugar transferase family.</text>
</comment>
<feature type="transmembrane region" description="Helical" evidence="7">
    <location>
        <begin position="77"/>
        <end position="97"/>
    </location>
</feature>
<dbReference type="GO" id="GO:0089702">
    <property type="term" value="F:undecaprenyl-phosphate glucose phosphotransferase activity"/>
    <property type="evidence" value="ECO:0007669"/>
    <property type="project" value="UniProtKB-EC"/>
</dbReference>